<protein>
    <submittedName>
        <fullName evidence="2">Uncharacterized protein</fullName>
    </submittedName>
</protein>
<sequence>MRKKLGVQFRKSPKTTYAFERLRCCKHCHSYTVLWHEECDVCGKSRFLTLRQLSHVLTRHRFQKQLLILGLLICVAILSADTVRQLAAAGIGGVLALLVALWMQKKYGVYERNGHFLRFLPREADKIKNGLKRNAVEVNEDVEAERYKEAYEKMREVGFLLDSDSVKQCQIMLLGRFVLRKDMELELASLIPSRYDRDFVEYLHDVLKVQPWLLKKAVIDYVIRYKGNILLEEDGQRVLGLVAGCALRMKSYVVQYQEFIRESLEYMPRERLLRLAQLLKAHPQEDWAPLYEAAARLIETRYSFDPEFKGVL</sequence>
<organism evidence="2 4">
    <name type="scientific">Brevibacillus composti</name>
    <dbReference type="NCBI Taxonomy" id="2796470"/>
    <lineage>
        <taxon>Bacteria</taxon>
        <taxon>Bacillati</taxon>
        <taxon>Bacillota</taxon>
        <taxon>Bacilli</taxon>
        <taxon>Bacillales</taxon>
        <taxon>Paenibacillaceae</taxon>
        <taxon>Brevibacillus</taxon>
    </lineage>
</organism>
<evidence type="ECO:0000313" key="4">
    <source>
        <dbReference type="Proteomes" id="UP000595847"/>
    </source>
</evidence>
<reference evidence="3" key="2">
    <citation type="submission" date="2021-04" db="EMBL/GenBank/DDBJ databases">
        <title>Brevibacillus composti FJAT-54423, complete genome.</title>
        <authorList>
            <person name="Tang R."/>
        </authorList>
    </citation>
    <scope>NUCLEOTIDE SEQUENCE</scope>
    <source>
        <strain evidence="3">FJAT-54424</strain>
    </source>
</reference>
<evidence type="ECO:0000313" key="5">
    <source>
        <dbReference type="Proteomes" id="UP000677234"/>
    </source>
</evidence>
<dbReference type="Proteomes" id="UP000677234">
    <property type="component" value="Chromosome"/>
</dbReference>
<dbReference type="EMBL" id="CP073708">
    <property type="protein sequence ID" value="QUO41433.1"/>
    <property type="molecule type" value="Genomic_DNA"/>
</dbReference>
<gene>
    <name evidence="2" type="ORF">JD108_21445</name>
    <name evidence="3" type="ORF">KDJ56_21380</name>
</gene>
<evidence type="ECO:0000313" key="2">
    <source>
        <dbReference type="EMBL" id="QQE74351.1"/>
    </source>
</evidence>
<dbReference type="RefSeq" id="WP_198827932.1">
    <property type="nucleotide sequence ID" value="NZ_CP066308.1"/>
</dbReference>
<keyword evidence="1" id="KW-1133">Transmembrane helix</keyword>
<keyword evidence="5" id="KW-1185">Reference proteome</keyword>
<name>A0A7T5EKN1_9BACL</name>
<proteinExistence type="predicted"/>
<feature type="transmembrane region" description="Helical" evidence="1">
    <location>
        <begin position="62"/>
        <end position="80"/>
    </location>
</feature>
<dbReference type="AlphaFoldDB" id="A0A7T5EKN1"/>
<evidence type="ECO:0000313" key="3">
    <source>
        <dbReference type="EMBL" id="QUO41433.1"/>
    </source>
</evidence>
<dbReference type="Proteomes" id="UP000595847">
    <property type="component" value="Chromosome"/>
</dbReference>
<feature type="transmembrane region" description="Helical" evidence="1">
    <location>
        <begin position="86"/>
        <end position="103"/>
    </location>
</feature>
<reference evidence="2 4" key="1">
    <citation type="submission" date="2020-12" db="EMBL/GenBank/DDBJ databases">
        <title>strain FJAT-54423T represents a novel species of the genus Brevibacillus.</title>
        <authorList>
            <person name="Tang R."/>
        </authorList>
    </citation>
    <scope>NUCLEOTIDE SEQUENCE [LARGE SCALE GENOMIC DNA]</scope>
    <source>
        <strain evidence="2 4">FJAT-54423</strain>
    </source>
</reference>
<accession>A0A7T5EKN1</accession>
<keyword evidence="1" id="KW-0472">Membrane</keyword>
<evidence type="ECO:0000256" key="1">
    <source>
        <dbReference type="SAM" id="Phobius"/>
    </source>
</evidence>
<dbReference type="EMBL" id="CP066308">
    <property type="protein sequence ID" value="QQE74351.1"/>
    <property type="molecule type" value="Genomic_DNA"/>
</dbReference>
<dbReference type="KEGG" id="bcop:JD108_21445"/>
<keyword evidence="1" id="KW-0812">Transmembrane</keyword>